<dbReference type="RefSeq" id="WP_354184886.1">
    <property type="nucleotide sequence ID" value="NZ_JBEPLT010000001.1"/>
</dbReference>
<comment type="subcellular location">
    <subcellularLocation>
        <location evidence="1">Cell envelope</location>
    </subcellularLocation>
</comment>
<dbReference type="NCBIfam" id="TIGR01730">
    <property type="entry name" value="RND_mfp"/>
    <property type="match status" value="1"/>
</dbReference>
<protein>
    <submittedName>
        <fullName evidence="9">Macrolide-specific efflux system membrane fusion protein</fullName>
    </submittedName>
</protein>
<evidence type="ECO:0000313" key="10">
    <source>
        <dbReference type="Proteomes" id="UP001549112"/>
    </source>
</evidence>
<comment type="caution">
    <text evidence="9">The sequence shown here is derived from an EMBL/GenBank/DDBJ whole genome shotgun (WGS) entry which is preliminary data.</text>
</comment>
<evidence type="ECO:0000259" key="7">
    <source>
        <dbReference type="Pfam" id="PF25917"/>
    </source>
</evidence>
<dbReference type="InterPro" id="IPR058625">
    <property type="entry name" value="MdtA-like_BSH"/>
</dbReference>
<dbReference type="Gene3D" id="6.10.140.1990">
    <property type="match status" value="1"/>
</dbReference>
<evidence type="ECO:0000256" key="4">
    <source>
        <dbReference type="ARBA" id="ARBA00023054"/>
    </source>
</evidence>
<keyword evidence="4 5" id="KW-0175">Coiled coil</keyword>
<feature type="domain" description="Multidrug resistance protein MdtA-like barrel-sandwich hybrid" evidence="7">
    <location>
        <begin position="69"/>
        <end position="224"/>
    </location>
</feature>
<reference evidence="9 10" key="1">
    <citation type="submission" date="2024-06" db="EMBL/GenBank/DDBJ databases">
        <title>Genomic Encyclopedia of Type Strains, Phase IV (KMG-IV): sequencing the most valuable type-strain genomes for metagenomic binning, comparative biology and taxonomic classification.</title>
        <authorList>
            <person name="Goeker M."/>
        </authorList>
    </citation>
    <scope>NUCLEOTIDE SEQUENCE [LARGE SCALE GENOMIC DNA]</scope>
    <source>
        <strain evidence="9 10">DSM 23650</strain>
    </source>
</reference>
<dbReference type="Gene3D" id="2.40.30.170">
    <property type="match status" value="1"/>
</dbReference>
<dbReference type="PANTHER" id="PTHR30469:SF33">
    <property type="entry name" value="SLR1207 PROTEIN"/>
    <property type="match status" value="1"/>
</dbReference>
<feature type="domain" description="Multidrug resistance protein MdtA-like alpha-helical hairpin" evidence="6">
    <location>
        <begin position="117"/>
        <end position="182"/>
    </location>
</feature>
<evidence type="ECO:0000259" key="6">
    <source>
        <dbReference type="Pfam" id="PF25876"/>
    </source>
</evidence>
<dbReference type="Gene3D" id="2.40.50.100">
    <property type="match status" value="1"/>
</dbReference>
<comment type="similarity">
    <text evidence="2">Belongs to the membrane fusion protein (MFP) (TC 8.A.1) family.</text>
</comment>
<evidence type="ECO:0000256" key="2">
    <source>
        <dbReference type="ARBA" id="ARBA00009477"/>
    </source>
</evidence>
<keyword evidence="3" id="KW-0813">Transport</keyword>
<dbReference type="InterPro" id="IPR030190">
    <property type="entry name" value="MacA_alpha-hairpin_sf"/>
</dbReference>
<dbReference type="EMBL" id="JBEPLT010000001">
    <property type="protein sequence ID" value="MET3559384.1"/>
    <property type="molecule type" value="Genomic_DNA"/>
</dbReference>
<dbReference type="InterPro" id="IPR058624">
    <property type="entry name" value="MdtA-like_HH"/>
</dbReference>
<feature type="domain" description="Multidrug resistance protein MdtA-like C-terminal permuted SH3" evidence="8">
    <location>
        <begin position="330"/>
        <end position="392"/>
    </location>
</feature>
<dbReference type="InterPro" id="IPR006143">
    <property type="entry name" value="RND_pump_MFP"/>
</dbReference>
<evidence type="ECO:0000313" key="9">
    <source>
        <dbReference type="EMBL" id="MET3559384.1"/>
    </source>
</evidence>
<evidence type="ECO:0000259" key="8">
    <source>
        <dbReference type="Pfam" id="PF25967"/>
    </source>
</evidence>
<dbReference type="Gene3D" id="2.40.420.20">
    <property type="match status" value="1"/>
</dbReference>
<feature type="coiled-coil region" evidence="5">
    <location>
        <begin position="154"/>
        <end position="188"/>
    </location>
</feature>
<dbReference type="Proteomes" id="UP001549112">
    <property type="component" value="Unassembled WGS sequence"/>
</dbReference>
<dbReference type="Pfam" id="PF25917">
    <property type="entry name" value="BSH_RND"/>
    <property type="match status" value="1"/>
</dbReference>
<name>A0ABV2FLD9_9HYPH</name>
<organism evidence="9 10">
    <name type="scientific">Bartonella japonica</name>
    <dbReference type="NCBI Taxonomy" id="357761"/>
    <lineage>
        <taxon>Bacteria</taxon>
        <taxon>Pseudomonadati</taxon>
        <taxon>Pseudomonadota</taxon>
        <taxon>Alphaproteobacteria</taxon>
        <taxon>Hyphomicrobiales</taxon>
        <taxon>Bartonellaceae</taxon>
        <taxon>Bartonella</taxon>
    </lineage>
</organism>
<dbReference type="InterPro" id="IPR058627">
    <property type="entry name" value="MdtA-like_C"/>
</dbReference>
<evidence type="ECO:0000256" key="3">
    <source>
        <dbReference type="ARBA" id="ARBA00022448"/>
    </source>
</evidence>
<dbReference type="Pfam" id="PF25967">
    <property type="entry name" value="RND-MFP_C"/>
    <property type="match status" value="1"/>
</dbReference>
<dbReference type="SUPFAM" id="SSF111369">
    <property type="entry name" value="HlyD-like secretion proteins"/>
    <property type="match status" value="1"/>
</dbReference>
<dbReference type="Pfam" id="PF25876">
    <property type="entry name" value="HH_MFP_RND"/>
    <property type="match status" value="1"/>
</dbReference>
<evidence type="ECO:0000256" key="5">
    <source>
        <dbReference type="SAM" id="Coils"/>
    </source>
</evidence>
<sequence length="410" mass="45159">MKKGWIKNFIIKRKKLSFFLASLFLIIFLLWLRALFVGTTPSTYITAVVKRGDIEESVLASGIVRPYRLVAVGARTTGRVVSMPVFPGSIVKEGDLLAEIDPIDQENDLKRRKSVLSHYHASLVEQEAYLSLARKNLERQKKMIESRAISRANLDDAETQVKIREAQIAQLKEQIVQAQIDVNSAEVNLGYTRVTAPSAGTVLATVVEEGQNVNAVQSAPTIVILGDLSKMTVKAQISEADILKVQAGQPIYFTVLGNSQRRYEGILERIEPAPESIRADVSINPGMGGNSSLGLSAIYYNGIVHVDNKDNFLRTYMTAQVHIILGRAQNVLLVPSEALRDETKENKENKAWVFVLEGRNKVVPKQVTIGLNNKVVAEVVSGLEEGDVVITGSHSGMKSETSGVYNEDEM</sequence>
<keyword evidence="10" id="KW-1185">Reference proteome</keyword>
<gene>
    <name evidence="9" type="ORF">ABID39_000054</name>
</gene>
<proteinExistence type="inferred from homology"/>
<evidence type="ECO:0000256" key="1">
    <source>
        <dbReference type="ARBA" id="ARBA00004196"/>
    </source>
</evidence>
<accession>A0ABV2FLD9</accession>
<dbReference type="PANTHER" id="PTHR30469">
    <property type="entry name" value="MULTIDRUG RESISTANCE PROTEIN MDTA"/>
    <property type="match status" value="1"/>
</dbReference>